<organism evidence="1 2">
    <name type="scientific">Ambrosiozyma monospora</name>
    <name type="common">Yeast</name>
    <name type="synonym">Endomycopsis monosporus</name>
    <dbReference type="NCBI Taxonomy" id="43982"/>
    <lineage>
        <taxon>Eukaryota</taxon>
        <taxon>Fungi</taxon>
        <taxon>Dikarya</taxon>
        <taxon>Ascomycota</taxon>
        <taxon>Saccharomycotina</taxon>
        <taxon>Pichiomycetes</taxon>
        <taxon>Pichiales</taxon>
        <taxon>Pichiaceae</taxon>
        <taxon>Ambrosiozyma</taxon>
    </lineage>
</organism>
<proteinExistence type="predicted"/>
<reference evidence="1" key="1">
    <citation type="submission" date="2023-04" db="EMBL/GenBank/DDBJ databases">
        <title>Ambrosiozyma monospora NBRC 10751.</title>
        <authorList>
            <person name="Ichikawa N."/>
            <person name="Sato H."/>
            <person name="Tonouchi N."/>
        </authorList>
    </citation>
    <scope>NUCLEOTIDE SEQUENCE</scope>
    <source>
        <strain evidence="1">NBRC 10751</strain>
    </source>
</reference>
<accession>A0ACB5TNE4</accession>
<keyword evidence="2" id="KW-1185">Reference proteome</keyword>
<dbReference type="EMBL" id="BSXS01008153">
    <property type="protein sequence ID" value="GME91628.1"/>
    <property type="molecule type" value="Genomic_DNA"/>
</dbReference>
<protein>
    <submittedName>
        <fullName evidence="1">Unnamed protein product</fullName>
    </submittedName>
</protein>
<gene>
    <name evidence="1" type="ORF">Amon02_000894600</name>
</gene>
<dbReference type="Proteomes" id="UP001165064">
    <property type="component" value="Unassembled WGS sequence"/>
</dbReference>
<comment type="caution">
    <text evidence="1">The sequence shown here is derived from an EMBL/GenBank/DDBJ whole genome shotgun (WGS) entry which is preliminary data.</text>
</comment>
<evidence type="ECO:0000313" key="2">
    <source>
        <dbReference type="Proteomes" id="UP001165064"/>
    </source>
</evidence>
<name>A0ACB5TNE4_AMBMO</name>
<sequence length="335" mass="38180">MISEAIIQNEFDLSKLNLNKIEKSVIQDWIDSNDSEKIAPSYQVTQFLVSLFKSATSPTDSIELTKCLFEADSFENILKITPTEETDNTNKDFSLALIHILEVVVTFNLELALKSSDLLSHTMRKLNDKLRSYSLHDHEYISSILKIDILLCSSTDVDHKNVESRRLSETVFTKGESLEIVMFDLKLLPPLIKLIEDSRILTERNGPTTDVNLQELSLLALGLLLRISDHLMNEKLQIKDTDTVDNKPALDVDVQTKLIQLLNNIRLENNGSEVNRVHSIGYFCFLVGELSPVFERDLNTAQLKRIRKGLSRFDEIISAESTFKEKLEKMIDQLP</sequence>
<evidence type="ECO:0000313" key="1">
    <source>
        <dbReference type="EMBL" id="GME91628.1"/>
    </source>
</evidence>